<evidence type="ECO:0000313" key="1">
    <source>
        <dbReference type="EMBL" id="ADU29090.1"/>
    </source>
</evidence>
<dbReference type="InterPro" id="IPR025072">
    <property type="entry name" value="Fur_reg_FbpA"/>
</dbReference>
<reference evidence="1 2" key="1">
    <citation type="submission" date="2010-12" db="EMBL/GenBank/DDBJ databases">
        <title>Complete sequence of Bacillus cellulosilyticus DSM 2522.</title>
        <authorList>
            <consortium name="US DOE Joint Genome Institute"/>
            <person name="Lucas S."/>
            <person name="Copeland A."/>
            <person name="Lapidus A."/>
            <person name="Cheng J.-F."/>
            <person name="Bruce D."/>
            <person name="Goodwin L."/>
            <person name="Pitluck S."/>
            <person name="Chertkov O."/>
            <person name="Detter J.C."/>
            <person name="Han C."/>
            <person name="Tapia R."/>
            <person name="Land M."/>
            <person name="Hauser L."/>
            <person name="Jeffries C."/>
            <person name="Kyrpides N."/>
            <person name="Ivanova N."/>
            <person name="Mikhailova N."/>
            <person name="Brumm P."/>
            <person name="Mead D."/>
            <person name="Woyke T."/>
        </authorList>
    </citation>
    <scope>NUCLEOTIDE SEQUENCE [LARGE SCALE GENOMIC DNA]</scope>
    <source>
        <strain evidence="2">ATCC 21833 / DSM 2522 / FERM P-1141 / JCM 9156 / N-4</strain>
    </source>
</reference>
<dbReference type="Proteomes" id="UP000001401">
    <property type="component" value="Chromosome"/>
</dbReference>
<protein>
    <recommendedName>
        <fullName evidence="3">Fur-regulated basic protein FbpA</fullName>
    </recommendedName>
</protein>
<dbReference type="HOGENOM" id="CLU_208869_0_0_9"/>
<dbReference type="Pfam" id="PF13076">
    <property type="entry name" value="Fur_reg_FbpA"/>
    <property type="match status" value="1"/>
</dbReference>
<proteinExistence type="predicted"/>
<accession>E6U0P2</accession>
<dbReference type="EMBL" id="CP002394">
    <property type="protein sequence ID" value="ADU29090.1"/>
    <property type="molecule type" value="Genomic_DNA"/>
</dbReference>
<gene>
    <name evidence="1" type="ordered locus">Bcell_0809</name>
</gene>
<dbReference type="KEGG" id="bco:Bcell_0809"/>
<dbReference type="AlphaFoldDB" id="E6U0P2"/>
<organism evidence="1 2">
    <name type="scientific">Evansella cellulosilytica (strain ATCC 21833 / DSM 2522 / FERM P-1141 / JCM 9156 / N-4)</name>
    <name type="common">Bacillus cellulosilyticus</name>
    <dbReference type="NCBI Taxonomy" id="649639"/>
    <lineage>
        <taxon>Bacteria</taxon>
        <taxon>Bacillati</taxon>
        <taxon>Bacillota</taxon>
        <taxon>Bacilli</taxon>
        <taxon>Bacillales</taxon>
        <taxon>Bacillaceae</taxon>
        <taxon>Evansella</taxon>
    </lineage>
</organism>
<evidence type="ECO:0008006" key="3">
    <source>
        <dbReference type="Google" id="ProtNLM"/>
    </source>
</evidence>
<dbReference type="OrthoDB" id="2974077at2"/>
<name>E6U0P2_EVAC2</name>
<dbReference type="RefSeq" id="WP_013487431.1">
    <property type="nucleotide sequence ID" value="NC_014829.1"/>
</dbReference>
<evidence type="ECO:0000313" key="2">
    <source>
        <dbReference type="Proteomes" id="UP000001401"/>
    </source>
</evidence>
<keyword evidence="2" id="KW-1185">Reference proteome</keyword>
<sequence>MSKYLQKAIKAKRNYLIGKLIQVGIYKKGDQHLYELTLTELEQEFEAINESSVEV</sequence>